<evidence type="ECO:0000313" key="2">
    <source>
        <dbReference type="EMBL" id="QDU67508.1"/>
    </source>
</evidence>
<reference evidence="2 3" key="1">
    <citation type="submission" date="2019-02" db="EMBL/GenBank/DDBJ databases">
        <title>Deep-cultivation of Planctomycetes and their phenomic and genomic characterization uncovers novel biology.</title>
        <authorList>
            <person name="Wiegand S."/>
            <person name="Jogler M."/>
            <person name="Boedeker C."/>
            <person name="Pinto D."/>
            <person name="Vollmers J."/>
            <person name="Rivas-Marin E."/>
            <person name="Kohn T."/>
            <person name="Peeters S.H."/>
            <person name="Heuer A."/>
            <person name="Rast P."/>
            <person name="Oberbeckmann S."/>
            <person name="Bunk B."/>
            <person name="Jeske O."/>
            <person name="Meyerdierks A."/>
            <person name="Storesund J.E."/>
            <person name="Kallscheuer N."/>
            <person name="Luecker S."/>
            <person name="Lage O.M."/>
            <person name="Pohl T."/>
            <person name="Merkel B.J."/>
            <person name="Hornburger P."/>
            <person name="Mueller R.-W."/>
            <person name="Bruemmer F."/>
            <person name="Labrenz M."/>
            <person name="Spormann A.M."/>
            <person name="Op den Camp H."/>
            <person name="Overmann J."/>
            <person name="Amann R."/>
            <person name="Jetten M.S.M."/>
            <person name="Mascher T."/>
            <person name="Medema M.H."/>
            <person name="Devos D.P."/>
            <person name="Kaster A.-K."/>
            <person name="Ovreas L."/>
            <person name="Rohde M."/>
            <person name="Galperin M.Y."/>
            <person name="Jogler C."/>
        </authorList>
    </citation>
    <scope>NUCLEOTIDE SEQUENCE [LARGE SCALE GENOMIC DNA]</scope>
    <source>
        <strain evidence="2 3">Pla133</strain>
    </source>
</reference>
<feature type="transmembrane region" description="Helical" evidence="1">
    <location>
        <begin position="6"/>
        <end position="26"/>
    </location>
</feature>
<sequence>MPFWAWILLGLAAVLLVIIVVTIKCYPQDNSF</sequence>
<dbReference type="KEGG" id="pbap:Pla133_25930"/>
<gene>
    <name evidence="2" type="ORF">Pla133_25930</name>
</gene>
<keyword evidence="3" id="KW-1185">Reference proteome</keyword>
<protein>
    <submittedName>
        <fullName evidence="2">Uncharacterized protein</fullName>
    </submittedName>
</protein>
<dbReference type="EMBL" id="CP036287">
    <property type="protein sequence ID" value="QDU67508.1"/>
    <property type="molecule type" value="Genomic_DNA"/>
</dbReference>
<name>A0A518BKK4_9BACT</name>
<proteinExistence type="predicted"/>
<evidence type="ECO:0000256" key="1">
    <source>
        <dbReference type="SAM" id="Phobius"/>
    </source>
</evidence>
<dbReference type="AlphaFoldDB" id="A0A518BKK4"/>
<accession>A0A518BKK4</accession>
<keyword evidence="1" id="KW-1133">Transmembrane helix</keyword>
<keyword evidence="1" id="KW-0812">Transmembrane</keyword>
<dbReference type="Proteomes" id="UP000316921">
    <property type="component" value="Chromosome"/>
</dbReference>
<keyword evidence="1" id="KW-0472">Membrane</keyword>
<evidence type="ECO:0000313" key="3">
    <source>
        <dbReference type="Proteomes" id="UP000316921"/>
    </source>
</evidence>
<organism evidence="2 3">
    <name type="scientific">Engelhardtia mirabilis</name>
    <dbReference type="NCBI Taxonomy" id="2528011"/>
    <lineage>
        <taxon>Bacteria</taxon>
        <taxon>Pseudomonadati</taxon>
        <taxon>Planctomycetota</taxon>
        <taxon>Planctomycetia</taxon>
        <taxon>Planctomycetia incertae sedis</taxon>
        <taxon>Engelhardtia</taxon>
    </lineage>
</organism>